<dbReference type="RefSeq" id="WP_136257858.1">
    <property type="nucleotide sequence ID" value="NZ_MWIO01000017.1"/>
</dbReference>
<evidence type="ECO:0000256" key="1">
    <source>
        <dbReference type="SAM" id="Phobius"/>
    </source>
</evidence>
<sequence>MARRRPAWMFVGYAALWVLLLALLPWWLGLPVLLALAAAVLLLQQRLSAPHAGLIRHALRWGLPGWLFALQRALGSDAFAWGAALLGALVGYTLLAGLEAWLDRDLRRAPPGPPAAEWPELAHAPIGPPAEIIELLPPQWHEARGELPDPLGGAVHCEPGGCRFDDGTRVDARDGVIRIAFSPGGRWFAACSGKRGVLLWDRQRDRRHRLRNWQLCGWYREQPWLTRREGTVPLALAAVLGQDADEPPRTRPRT</sequence>
<dbReference type="AlphaFoldDB" id="A0A4S3KHR6"/>
<gene>
    <name evidence="2" type="ORF">B1991_06245</name>
</gene>
<evidence type="ECO:0000313" key="3">
    <source>
        <dbReference type="Proteomes" id="UP000306317"/>
    </source>
</evidence>
<feature type="transmembrane region" description="Helical" evidence="1">
    <location>
        <begin position="78"/>
        <end position="98"/>
    </location>
</feature>
<accession>A0A4S3KHR6</accession>
<protein>
    <submittedName>
        <fullName evidence="2">Uncharacterized protein</fullName>
    </submittedName>
</protein>
<keyword evidence="3" id="KW-1185">Reference proteome</keyword>
<reference evidence="2 3" key="1">
    <citation type="submission" date="2017-02" db="EMBL/GenBank/DDBJ databases">
        <title>Whole genome sequencing of Rhodanobacter lindaniclasticus DSM 17932.</title>
        <authorList>
            <person name="Kumar S."/>
            <person name="Patil P."/>
            <person name="Patil P.B."/>
        </authorList>
    </citation>
    <scope>NUCLEOTIDE SEQUENCE [LARGE SCALE GENOMIC DNA]</scope>
    <source>
        <strain evidence="2 3">DSM 17932</strain>
    </source>
</reference>
<organism evidence="2 3">
    <name type="scientific">Rhodanobacter lindaniclasticus</name>
    <dbReference type="NCBI Taxonomy" id="75310"/>
    <lineage>
        <taxon>Bacteria</taxon>
        <taxon>Pseudomonadati</taxon>
        <taxon>Pseudomonadota</taxon>
        <taxon>Gammaproteobacteria</taxon>
        <taxon>Lysobacterales</taxon>
        <taxon>Rhodanobacteraceae</taxon>
        <taxon>Rhodanobacter</taxon>
    </lineage>
</organism>
<comment type="caution">
    <text evidence="2">The sequence shown here is derived from an EMBL/GenBank/DDBJ whole genome shotgun (WGS) entry which is preliminary data.</text>
</comment>
<keyword evidence="1" id="KW-1133">Transmembrane helix</keyword>
<keyword evidence="1" id="KW-0472">Membrane</keyword>
<keyword evidence="1" id="KW-0812">Transmembrane</keyword>
<dbReference type="EMBL" id="MWIO01000017">
    <property type="protein sequence ID" value="THD08262.1"/>
    <property type="molecule type" value="Genomic_DNA"/>
</dbReference>
<dbReference type="OrthoDB" id="5949224at2"/>
<proteinExistence type="predicted"/>
<name>A0A4S3KHR6_9GAMM</name>
<evidence type="ECO:0000313" key="2">
    <source>
        <dbReference type="EMBL" id="THD08262.1"/>
    </source>
</evidence>
<dbReference type="Proteomes" id="UP000306317">
    <property type="component" value="Unassembled WGS sequence"/>
</dbReference>